<dbReference type="SMART" id="SM00283">
    <property type="entry name" value="MA"/>
    <property type="match status" value="1"/>
</dbReference>
<sequence length="677" mass="73844">MGFLQRFGARARQGGSGVFSLTCSARELGDRLGGVALKPTYIAGFVSPHLDLDAIARQLAGRFPAASISLCTTSGELCGSEQRLYCAADGAWDRLVLQFFDASVIASAEVVHVPLDSEDIRRGGPRRSMKERLARLTESLKRLQVRTPIDHRDTLAFVLFDGLSASESFFMEALYESGRFPCLFVGGSAGGKGDFRQTLLHDGRQAYENHAQLVFLKMARNTRFGVFKSQNFSATPLSLSVLTASLEERYISQVVDSRGQIKSMVAALCEALSCRAEQLEQRLADYSFAIRVGEELFVRSIARIDYARERIHLFCDVAPGEELVMVKRTSLVDTTRQDFARFLQGKSGTPLVGVLNDCILRRANNGAELPRMGEVFGQTPVVGFSTFGEILGLNLNQTLTAVFFFRTPEGAPFRDDYVDNFAAHYGEFKAFFLRRQIKKLAGLSQVVVNQINEFKRQNFTGVVDAQGLDDSIQAVFGGLADLGQVLRQAHQSRQEIGEQLRHYSGELHSSMDDLAGNILQQGEVTRQADSTVQHLTEQAEDVVRSANELSQSSLRIQSIVQVIQQIAGQTNLLALNAAIEAARAGESGRGFAVVADEVRNLAAITHKNAAEIGADIDQLSRAISEVGAHIAGQAEDVGSLQDLLAVLRESGRLTAQTSHRTKDIADTLTGLTAATSS</sequence>
<evidence type="ECO:0000256" key="4">
    <source>
        <dbReference type="ARBA" id="ARBA00022692"/>
    </source>
</evidence>
<evidence type="ECO:0000256" key="8">
    <source>
        <dbReference type="PROSITE-ProRule" id="PRU00284"/>
    </source>
</evidence>
<comment type="caution">
    <text evidence="10">The sequence shown here is derived from an EMBL/GenBank/DDBJ whole genome shotgun (WGS) entry which is preliminary data.</text>
</comment>
<dbReference type="InterPro" id="IPR004089">
    <property type="entry name" value="MCPsignal_dom"/>
</dbReference>
<dbReference type="Gene3D" id="1.10.287.950">
    <property type="entry name" value="Methyl-accepting chemotaxis protein"/>
    <property type="match status" value="1"/>
</dbReference>
<dbReference type="RefSeq" id="WP_064307470.1">
    <property type="nucleotide sequence ID" value="NZ_LWCR01000008.1"/>
</dbReference>
<evidence type="ECO:0000256" key="3">
    <source>
        <dbReference type="ARBA" id="ARBA00022481"/>
    </source>
</evidence>
<evidence type="ECO:0000313" key="11">
    <source>
        <dbReference type="Proteomes" id="UP000078356"/>
    </source>
</evidence>
<dbReference type="SUPFAM" id="SSF58104">
    <property type="entry name" value="Methyl-accepting chemotaxis protein (MCP) signaling domain"/>
    <property type="match status" value="1"/>
</dbReference>
<dbReference type="InterPro" id="IPR019494">
    <property type="entry name" value="FIST_C"/>
</dbReference>
<protein>
    <submittedName>
        <fullName evidence="10">Chemotaxis protein</fullName>
    </submittedName>
</protein>
<dbReference type="PROSITE" id="PS50111">
    <property type="entry name" value="CHEMOTAXIS_TRANSDUC_2"/>
    <property type="match status" value="1"/>
</dbReference>
<dbReference type="OrthoDB" id="9807948at2"/>
<reference evidence="10 11" key="1">
    <citation type="submission" date="2016-04" db="EMBL/GenBank/DDBJ databases">
        <title>Draft Genome Sequences of Staphylococcus capitis Strain H36, S. capitis Strain H65, S. cohnii Strain H62, S. hominis Strain H69, Mycobacterium iranicum Strain H39, Plantibacter sp. Strain H53, Pseudomonas oryzihabitans Strain H72, and Microbacterium sp. Strain H83, isolated from residential settings.</title>
        <authorList>
            <person name="Lymperopoulou D."/>
            <person name="Adams R.I."/>
            <person name="Lindow S."/>
            <person name="Coil D.A."/>
            <person name="Jospin G."/>
            <person name="Eisen J.A."/>
        </authorList>
    </citation>
    <scope>NUCLEOTIDE SEQUENCE [LARGE SCALE GENOMIC DNA]</scope>
    <source>
        <strain evidence="10 11">H72</strain>
    </source>
</reference>
<keyword evidence="3" id="KW-0488">Methylation</keyword>
<dbReference type="Proteomes" id="UP000078356">
    <property type="component" value="Unassembled WGS sequence"/>
</dbReference>
<comment type="subcellular location">
    <subcellularLocation>
        <location evidence="1">Cell membrane</location>
    </subcellularLocation>
</comment>
<dbReference type="Pfam" id="PF10442">
    <property type="entry name" value="FIST_C"/>
    <property type="match status" value="1"/>
</dbReference>
<dbReference type="InterPro" id="IPR013702">
    <property type="entry name" value="FIST_domain_N"/>
</dbReference>
<dbReference type="GO" id="GO:0007165">
    <property type="term" value="P:signal transduction"/>
    <property type="evidence" value="ECO:0007669"/>
    <property type="project" value="UniProtKB-KW"/>
</dbReference>
<evidence type="ECO:0000259" key="9">
    <source>
        <dbReference type="PROSITE" id="PS50111"/>
    </source>
</evidence>
<name>A0A178LL28_9PSED</name>
<evidence type="ECO:0000256" key="5">
    <source>
        <dbReference type="ARBA" id="ARBA00022989"/>
    </source>
</evidence>
<dbReference type="Pfam" id="PF08495">
    <property type="entry name" value="FIST"/>
    <property type="match status" value="1"/>
</dbReference>
<dbReference type="SMART" id="SM01204">
    <property type="entry name" value="FIST_C"/>
    <property type="match status" value="1"/>
</dbReference>
<accession>A0A178LL28</accession>
<dbReference type="GO" id="GO:0006935">
    <property type="term" value="P:chemotaxis"/>
    <property type="evidence" value="ECO:0007669"/>
    <property type="project" value="UniProtKB-ARBA"/>
</dbReference>
<keyword evidence="4" id="KW-0812">Transmembrane</keyword>
<proteinExistence type="predicted"/>
<keyword evidence="2" id="KW-1003">Cell membrane</keyword>
<evidence type="ECO:0000256" key="7">
    <source>
        <dbReference type="ARBA" id="ARBA00023224"/>
    </source>
</evidence>
<evidence type="ECO:0000256" key="1">
    <source>
        <dbReference type="ARBA" id="ARBA00004236"/>
    </source>
</evidence>
<evidence type="ECO:0000313" key="10">
    <source>
        <dbReference type="EMBL" id="OAN30683.1"/>
    </source>
</evidence>
<feature type="domain" description="Methyl-accepting transducer" evidence="9">
    <location>
        <begin position="506"/>
        <end position="677"/>
    </location>
</feature>
<keyword evidence="6" id="KW-0472">Membrane</keyword>
<dbReference type="AlphaFoldDB" id="A0A178LL28"/>
<dbReference type="Pfam" id="PF00015">
    <property type="entry name" value="MCPsignal"/>
    <property type="match status" value="1"/>
</dbReference>
<dbReference type="SMART" id="SM00897">
    <property type="entry name" value="FIST"/>
    <property type="match status" value="1"/>
</dbReference>
<evidence type="ECO:0000256" key="2">
    <source>
        <dbReference type="ARBA" id="ARBA00022475"/>
    </source>
</evidence>
<dbReference type="EMBL" id="LWCR01000008">
    <property type="protein sequence ID" value="OAN30683.1"/>
    <property type="molecule type" value="Genomic_DNA"/>
</dbReference>
<gene>
    <name evidence="10" type="ORF">A4V15_15640</name>
</gene>
<dbReference type="PANTHER" id="PTHR32089">
    <property type="entry name" value="METHYL-ACCEPTING CHEMOTAXIS PROTEIN MCPB"/>
    <property type="match status" value="1"/>
</dbReference>
<keyword evidence="5" id="KW-1133">Transmembrane helix</keyword>
<organism evidence="10 11">
    <name type="scientific">Pseudomonas oryzihabitans</name>
    <dbReference type="NCBI Taxonomy" id="47885"/>
    <lineage>
        <taxon>Bacteria</taxon>
        <taxon>Pseudomonadati</taxon>
        <taxon>Pseudomonadota</taxon>
        <taxon>Gammaproteobacteria</taxon>
        <taxon>Pseudomonadales</taxon>
        <taxon>Pseudomonadaceae</taxon>
        <taxon>Pseudomonas</taxon>
    </lineage>
</organism>
<keyword evidence="7 8" id="KW-0807">Transducer</keyword>
<evidence type="ECO:0000256" key="6">
    <source>
        <dbReference type="ARBA" id="ARBA00023136"/>
    </source>
</evidence>
<dbReference type="PANTHER" id="PTHR32089:SF112">
    <property type="entry name" value="LYSOZYME-LIKE PROTEIN-RELATED"/>
    <property type="match status" value="1"/>
</dbReference>
<dbReference type="GO" id="GO:0005886">
    <property type="term" value="C:plasma membrane"/>
    <property type="evidence" value="ECO:0007669"/>
    <property type="project" value="UniProtKB-SubCell"/>
</dbReference>